<evidence type="ECO:0000313" key="2">
    <source>
        <dbReference type="Proteomes" id="UP001150904"/>
    </source>
</evidence>
<keyword evidence="2" id="KW-1185">Reference proteome</keyword>
<dbReference type="RefSeq" id="XP_058308949.1">
    <property type="nucleotide sequence ID" value="XM_058452411.1"/>
</dbReference>
<gene>
    <name evidence="1" type="ORF">N7498_005349</name>
</gene>
<accession>A0A9W9T0G5</accession>
<reference evidence="1" key="1">
    <citation type="submission" date="2022-12" db="EMBL/GenBank/DDBJ databases">
        <authorList>
            <person name="Petersen C."/>
        </authorList>
    </citation>
    <scope>NUCLEOTIDE SEQUENCE</scope>
    <source>
        <strain evidence="1">IBT 15544</strain>
    </source>
</reference>
<sequence length="71" mass="7752">MTTDAGTTGVAPTPTNVLEGKNHNGLDLLDIFKTTVFENKALHEGASTAMIRKDFQKWARTVILEEQGCFA</sequence>
<protein>
    <submittedName>
        <fullName evidence="1">Uncharacterized protein</fullName>
    </submittedName>
</protein>
<reference evidence="1" key="2">
    <citation type="journal article" date="2023" name="IMA Fungus">
        <title>Comparative genomic study of the Penicillium genus elucidates a diverse pangenome and 15 lateral gene transfer events.</title>
        <authorList>
            <person name="Petersen C."/>
            <person name="Sorensen T."/>
            <person name="Nielsen M.R."/>
            <person name="Sondergaard T.E."/>
            <person name="Sorensen J.L."/>
            <person name="Fitzpatrick D.A."/>
            <person name="Frisvad J.C."/>
            <person name="Nielsen K.L."/>
        </authorList>
    </citation>
    <scope>NUCLEOTIDE SEQUENCE</scope>
    <source>
        <strain evidence="1">IBT 15544</strain>
    </source>
</reference>
<dbReference type="EMBL" id="JAPQKR010000012">
    <property type="protein sequence ID" value="KAJ5204470.1"/>
    <property type="molecule type" value="Genomic_DNA"/>
</dbReference>
<organism evidence="1 2">
    <name type="scientific">Penicillium cinerascens</name>
    <dbReference type="NCBI Taxonomy" id="70096"/>
    <lineage>
        <taxon>Eukaryota</taxon>
        <taxon>Fungi</taxon>
        <taxon>Dikarya</taxon>
        <taxon>Ascomycota</taxon>
        <taxon>Pezizomycotina</taxon>
        <taxon>Eurotiomycetes</taxon>
        <taxon>Eurotiomycetidae</taxon>
        <taxon>Eurotiales</taxon>
        <taxon>Aspergillaceae</taxon>
        <taxon>Penicillium</taxon>
    </lineage>
</organism>
<dbReference type="AlphaFoldDB" id="A0A9W9T0G5"/>
<dbReference type="Proteomes" id="UP001150904">
    <property type="component" value="Unassembled WGS sequence"/>
</dbReference>
<comment type="caution">
    <text evidence="1">The sequence shown here is derived from an EMBL/GenBank/DDBJ whole genome shotgun (WGS) entry which is preliminary data.</text>
</comment>
<dbReference type="GeneID" id="83179712"/>
<name>A0A9W9T0G5_9EURO</name>
<dbReference type="OrthoDB" id="4424523at2759"/>
<evidence type="ECO:0000313" key="1">
    <source>
        <dbReference type="EMBL" id="KAJ5204470.1"/>
    </source>
</evidence>
<proteinExistence type="predicted"/>